<dbReference type="SUPFAM" id="SSF52777">
    <property type="entry name" value="CoA-dependent acyltransferases"/>
    <property type="match status" value="16"/>
</dbReference>
<feature type="domain" description="Carrier" evidence="4">
    <location>
        <begin position="3800"/>
        <end position="3880"/>
    </location>
</feature>
<keyword evidence="1" id="KW-0596">Phosphopantetheine</keyword>
<dbReference type="InterPro" id="IPR009081">
    <property type="entry name" value="PP-bd_ACP"/>
</dbReference>
<dbReference type="Proteomes" id="UP000663860">
    <property type="component" value="Unassembled WGS sequence"/>
</dbReference>
<sequence>MAITEYSQQSITNQEGELCVGGVGVFAGYFGRDDLTAKALVEIDGQLFYRTGDLVRSDNNGILHYQGRKDHQIKLHGQRIELGEIERCLLNITCISACVVMKWNEDHLVAYVQSSHTNEEELRQHCQCHLPPHMIPSIFIILNKLPLNQNGKVDRKVLPLPHFSSIHLTNSIELLLPTNDIEVSIHHIWCEIFKLNQISTDTNIFTIGGYSLLMMQLFHRYKIEFHLETNTLSITDLFQHPTIIHHAQLIHQSINTIHTLDDHPWSSLNLIQARASFAQERIYLDEQIRFSSNKTTMKNMYVIPLLYRISSINDHISITRLHHAFESVITKHNILRTALYLDTNSNIVQHCFNANIILNDDMKSDAFTIINLYNDHCHRVNETIAEILNQADLFDLSKGRIIRFHILRHCGYSQENILCENDDLLTENDHILISIHHAMFDGISDSIFRRDLSLAYQSDDSLSMDENALNYIDYSVHEHIMNMSLSREFWHSQLEKYNIEYSLPLPVDRQRSSTNQQRSGSACTVEITFDNELCTSFINYASSHHLTLFQLGLSIFYVFLFKLTHGETDLCIGSINANRYRNELVNIIGMFVSTLPYRLEIDSNWSFDELAKYVREKCLSILEHSHYPLQHILGDNKLNQSNISFLEKMFDFITTSKDMGRLCLNDANLERISSEQSTEVAKFDFSLTFVYSPLSDNNRLSCNFVCSRDLFDKSTISKIAQRFEYMFEQLFQTQSRNIPLMNVNSSINKLSFILPEEAEEMELVVLYRLDNIVNEAPASFAQARIWLDERIRFDPDKPQIAIYNMPFVYRLQPGHTLSIKQLRQALQLTVHKHLSLHTSLHFDTEKNLLMQRVITHEYENKNNNMFSIIETIYEADEQLNEILHDEKRNPQLFDLARGLVCRCHIIYYKQISSNHLLSDKDLLIFNFHHALFDLSSMNIFLHDLNQAYSTDQLLYDDNTNLRYLDYAVIEQQMSMTGATMFWLDVLHDCKLDQPLSLPFDRYRLSNEHRSGRGTSISFDFGQDLSHDFLIYASSNNISLEYLALATYYVFLFKLTNGENDLCIGINTHGRYRDELESIIGMFVNAIPLRCQIDPHLSFHKLTKHVQYNMINCIKYSYFPLQRILNQHPNISNPVFLDTSFEFISSMTKDEENEIMIGDSRLSLLPFSIKISEDEIMSKFDFILSFQHDLNLNEFSCTINTSVDLFNLETVCVIAQRLQAVLHQQFTSFNSQTSKPIHELSLILSNERYLMQSLNNTQISFPSPLTCIHYEFAYQVMKHPQKLAVELDEQSLTYSELLYYVQVLSFALLNEYHVLPGEVICQCVERSLSMVIGIMGIIMSGGVYCPLSPRDPQHRLYALVQQTQSRLVLIHWLTKMKFNNNTLTIGIHSILINNDVMSDIYADRLSTPASFAQARIWLDERIRFDPDKPQIAIYNMPFVYRLQSHHTLSINQLRHALHLTVNKHPSLHTSLYFDIEKNLLMQRIVTHEDKNKNNNIFSIIETTYETDEQLNDILHDEKRNPLVFNHAQGLVFRCHIIYYKQISSNHLLSNKDVLIFNFHHALFDFPSMQVFHHDLNQAYTTGQLLYDDNTNLRYLDYAVIEQQMSMSGASMFWLDALHDCKLDQSLSLPFDRYRLSNEHRTGRGTSVSFDFGQYLSHDFLTYASSNNISLEHLALATYYVFLFKLTNGQTDLCLAMNINNNRYRDELKSIIGLFENVIPLRCQLDSHSCFHQLLERVREITTNSMKYSYFPLQRILDQHPQISKHAFLDTSLEFISYKSKNDNNVIMIGDSQVVPGFLPFNSIEHVVVIGIMGIEMAGGVYCPLSPRDPQHRLYALTLQTQSRNVLVHWLTKMKFNNDSLTIDIDSVLINNDVMSDVYHDGLSGIRVTPKNIAYIIFTSGSTGIPKAVQVRHENFTRYIYSFVSVSTLKKDDVTVQMARSSFDVHFQEIAGVLLIGATLVMLHPRGIMDFDYLVNVMVEKSITYFASVPSIINGFFTFLQQQNYHNVTQYLRLVCSGGEPCSIKLINLMSNTLTHTCRILNMYGTAETTIDCTFHFFNNTMETESIPIGRPLSNYQNLILDQFSQKVFIDREGELFVGGVGVFVGYLGRDDLTAKALIEIDGELFYRTGDLVTIDNNGLLHYQGRKDHQIKLHGQRIELGEIERCLLSITSISACIVMKWNDDYLVAYVQSSLANEEELRQHCQSHLPPHMTPSLFVILEKLPLNPNGKVDRKLLPSPHFSSIHLTNSIKLMLPTNDIEISIHRIWCEILKQNQISTDTNIFTIGGHSLLMMQLFHQYKIEFHLEQKQNTLSISNLFQYPTIIQHAQLIQQSINTIHTVDDYPWSSLHLIQAKASFAQERIYLDEQIRFSSNKTTMNNMYAIPLLYRITSMNDHVSITRLHHAFQNVITRHNILRTALYIDDTNNNITQQCLDINIIRDGDIESNAFTIVNIHNDDRHYMNETIEKILNQADLFDLSKGHVIRCHILRHCGYLQDNISCENDDLLSENDHILISIHHAMFDGASTSIFLGDLSLAYQSNDSLSVVDNRLNYIDYSVHEHIMDMSLSQEFWHSQLERYNIECSLSLPFDRERSSTNQQRSGLASIAEISFDNELCTSFIKYASSHHLTYFQLGLSLFYVFLFKLTHGETDLCIGSINANRYRNELQNLIGMFVSTLPYRLEIDSDWSFDKLVQHVREKCLSILEHSHYPLQHILGDNRSNESSVSFLEIIFDFITVSKDIEHLCLNDASLEQMVLEQSAEVSKFDFSLTVEYNPLLDNKRLSCNFVCSRDLFEKSTISQIAQRFQYMFEQLFQSKSSNISVIDMSSSINKLSLILPEEAEEMQLVVFHRLDNIADEAPASFAQARIWLDERIRFDPDKPQIAIYNMPFVYRLQSHHTLSINQLRHALHLTVNKHPSLHTSLYFDIEKNLLMQRIVTHEDKNKNNNIFSIIETTYETDEQLNDILHDEKRNPLVFNHAQGLVFRCHIIYYKQISSNHLLSNKDVLIFNFHHALFDFPSMQVFHHDLNQAYTTGQLLYDDNTNLRYLDYAVIEQQMSMSGASMFWLDALHDCKLDQSLSLPFDRYRLSNEHRTGRGTSVSFDFGQYLSHDFLTYASSNNISLEHLALATYYVFLFKLTNGQTDLCLAMNINNNRYRDELKSIIGLFENVIPLRCQLDSHSCFHQLLERVREITTNSMKYSYFPLQRILDQHPQISKHAFLDTSLEFISYKSKNDNNVIMIGDSQVVPGFLPFNSIEHVVVMNKPIHELSLILSNEQYLMQSLNNTQVSFSSPRTCIHHEFVHQVMKHPQKLAVELDEQSLTYCEILYYVQILSLTLLNEHHVVPGEIVCQCVERSLSMVIGIMGIEMAGGVYCPLSPRDPQHRLHALTQQTQSRLVLVHHLTNIKFDHHVVSLDINSILINNDVMSNVYVDRLSRIIVTLNDIAYVIFTSGSTGIPKAVQVRHENFTRYMYSFVSVSTLKNDDVTVQMARSTFDVHLQQIVGVLLIGATLVMLHAKGMADFDYLADVLYKKQITYLNTVPVLFQSFFSFLSQCKKTYVVKYLRSLCSGGDAFASKLISLTQKSNIPNYTLWNLYGPAETTITSTFHLVDIKASTKCVPIGRPLSHYRCMIMNEYLQSSVSSQEGELFVGGVGVFAGYLGRDDLTAKALVEIDTQLFYRTGDLVRIDSNGLLHYQGRKDHQIKLHGQRIELGEIERCLLNITSISACVVIKWNDDYLVAYVQSSNINEQELREHCQSHLPPHMIPSIFVILDKLPLNQNGKIDRKQLPSPDFSSSTLLSSDTADTPLNQFEQRIHTIWCQVLHSNKDHMSRTTSFFSIGGHSLLFIELYHHYQSVFNFDAHTLSIAPFLQQPTIFQHSQLLQTVIMNNIKATQWYTLHINEGIASFAQERIFLDEQVRFSSDIAVYNELYTLQVVQGSLPISRLLQAFQYVLNKHKILRTSLVFNNDNSSLKQRIIDINKTFTITMNRTFENESELQDIIYQTTINPTLFDLSTGHVFHAEILRHQISLNENRNSGNEFIMNSDVLLIGFHHAAFDRASSSIFFNDLCLAYNTNATSIGDDDESLQYIDYSIHERLIDMTTSRDFWYLQLEGYNLESRLSLPIDRQRVSNEHRSNSASVIQISFDNEISQPFFDYASIHHVTPFQLGLSILYAFLFKLTHGKNDLCISCLNANRHKTELQNIMGMFVSTLPYRVQLDPQWSFDDLVIYVREKCLSILEHSHYPLQHILANLHINQSNISFLEAMYDFITVSSHNDELSLEGASFKQVSFERSLEVAKFDFMLTFIFDPLLENNRLSFRLTCSHDLFDGSTVRNIGRRLEYCFQQLFSSNQTINQIDTCFTSVSKFNLILPEETGEIENIMFCRQSHIMNEAPASFAQARIWLDERIRFDPDKPQIAIYNMPFVYHLQPGHTLSIQQLRHALHLTVNKHPSLHTSLYFDIEKNLLMQRVITYEDKNNSNNMYSSIETTYETDEQLNEILHDERRNPHLFDLAHGLVFRCHIIYYKQISSNHLLSEKDIIIFNFHHALFDFPSMEVFHHDLNQAYTTGQLLYDDSTNLRYLDYTVIEQQMSMTGASMFWLDALHDCKLDQPLSLPFDRYRLSNEHRTGRGTSISFDFGQDLSHDFLIYASLNNISLEQLALATYYVVLFQLTNGEKDLCIGINTLGRYRDELSSIIGMFVNAIPLRCQLDPHLSFHKLTKHVQDNMINCIKYSYFPLQRILNQHPNISNPVFLDTSFDFVSSITKDEENEIMIGDSRLSLLPFSIKISEDEIMSKFDFILSFQHDLNLNEISCTINASVDLFNAETICTITQRLRTMLHQQFTPFHSQINKPIHEVQLALPTEQLLLQSLNNTQIPFSSPFTCIHHEFVNQVMKHPQKLAVELDEQSLTYSELLYYVQVLSLPLLNEYDVFPGEIVCQCVERSLSMVIGIMAIEMASGIYCPLSPQDPQHRLYALTQQTQSHLVLVHHLTKTKFDAEIISLDIDSILVINDLNNDMDYNCLSSVIMKGEEIAYTLFTSGSTGIPKAVQLRQQNFINSILALVYIDTLHENDIVIQIASATFDAHVQETVGSLICGATLVMLHPQGESVSSAFVEVLIQFVVQSCRVWNFYGPAEATLGTTYHLINVTSHMHALPIGKPLPHYICLLLNNFLQPVMIQEEGELIVGGLGVFAGYLGRDDLTAKALLEIDGQLFYRTGDLVRMDNNCLLHYQGRKDHQIKLHGQRIELGEIERCLLNITSISACVVMKWNDDHLVAYVQSSDTNEEELHEHCQSHLPPHMVPSVFIILDKLPLNQNGKVDRKQLPSPDFSSSTLLSSDKSDTPLNQFEERILTIWCQVLHCNENHISRTNSFFSVGGHSLLFIELYHHYQSVFNFDAHSLSIAPFLQQPTISQHSQLLQTVIMNNVKATQWYTLNINEGTASFAQERIFLDEKVRFSSDIAIYNEVSTLQIVQGSLSLTRLLQALRYVLNKHKILRTSLLFNNDNSSLKQCITDIHKTFTIAMDQTFGNDNELRDIIYQTTINPNLFDLSTGHVFHAEILEHQTSFNENENNSKEFITNSDVLLIAFHHVASDRASFPIFFNDLCFAYNTNAISIKDDDESLQYIDYSIHERLIDMTTSRAFWYSQLEEYNLEAQLLLPVDRHRLSNDHRSSSACVTQISFDNEIAQSFLDYASIHHVTPFQLGLTMLYAFLFKLTHGENDICISCLNANRHKTELQNIMGMFVSILPYRIQLDPHWSFDDLVKYVQEKCLSILEHSHYPLQYILANLHINQSSISFLETVYDFITISSQSDELSLDGTRFKQVSFEQSFEVAKFDFMLMFVYNPTLENNRLSFHLTCSHDLFDEITVRNIGRRLEYCFLQLFSFNQTITRIDTCVTSISKINLILREETQEMEDTMFCRQSHIMNEGMFN</sequence>
<dbReference type="CDD" id="cd05930">
    <property type="entry name" value="A_NRPS"/>
    <property type="match status" value="1"/>
</dbReference>
<dbReference type="InterPro" id="IPR036736">
    <property type="entry name" value="ACP-like_sf"/>
</dbReference>
<dbReference type="InterPro" id="IPR042099">
    <property type="entry name" value="ANL_N_sf"/>
</dbReference>
<dbReference type="Pfam" id="PF00668">
    <property type="entry name" value="Condensation"/>
    <property type="match status" value="8"/>
</dbReference>
<dbReference type="GO" id="GO:0005737">
    <property type="term" value="C:cytoplasm"/>
    <property type="evidence" value="ECO:0007669"/>
    <property type="project" value="TreeGrafter"/>
</dbReference>
<comment type="caution">
    <text evidence="5">The sequence shown here is derived from an EMBL/GenBank/DDBJ whole genome shotgun (WGS) entry which is preliminary data.</text>
</comment>
<dbReference type="PANTHER" id="PTHR45527:SF1">
    <property type="entry name" value="FATTY ACID SYNTHASE"/>
    <property type="match status" value="1"/>
</dbReference>
<dbReference type="GO" id="GO:0044550">
    <property type="term" value="P:secondary metabolite biosynthetic process"/>
    <property type="evidence" value="ECO:0007669"/>
    <property type="project" value="TreeGrafter"/>
</dbReference>
<evidence type="ECO:0000313" key="5">
    <source>
        <dbReference type="EMBL" id="CAF1166785.1"/>
    </source>
</evidence>
<dbReference type="Gene3D" id="1.10.1200.10">
    <property type="entry name" value="ACP-like"/>
    <property type="match status" value="4"/>
</dbReference>
<dbReference type="InterPro" id="IPR025110">
    <property type="entry name" value="AMP-bd_C"/>
</dbReference>
<dbReference type="Gene3D" id="3.40.50.980">
    <property type="match status" value="4"/>
</dbReference>
<dbReference type="Pfam" id="PF00501">
    <property type="entry name" value="AMP-binding"/>
    <property type="match status" value="5"/>
</dbReference>
<dbReference type="PROSITE" id="PS00455">
    <property type="entry name" value="AMP_BINDING"/>
    <property type="match status" value="2"/>
</dbReference>
<dbReference type="Gene3D" id="3.30.300.30">
    <property type="match status" value="4"/>
</dbReference>
<dbReference type="InterPro" id="IPR045851">
    <property type="entry name" value="AMP-bd_C_sf"/>
</dbReference>
<feature type="domain" description="Carrier" evidence="4">
    <location>
        <begin position="176"/>
        <end position="254"/>
    </location>
</feature>
<dbReference type="Gene3D" id="2.30.38.10">
    <property type="entry name" value="Luciferase, Domain 3"/>
    <property type="match status" value="1"/>
</dbReference>
<evidence type="ECO:0000256" key="2">
    <source>
        <dbReference type="ARBA" id="ARBA00022553"/>
    </source>
</evidence>
<name>A0A814TVD7_9BILA</name>
<dbReference type="Pfam" id="PF13193">
    <property type="entry name" value="AMP-binding_C"/>
    <property type="match status" value="3"/>
</dbReference>
<dbReference type="NCBIfam" id="NF003417">
    <property type="entry name" value="PRK04813.1"/>
    <property type="match status" value="6"/>
</dbReference>
<feature type="domain" description="Carrier" evidence="4">
    <location>
        <begin position="2252"/>
        <end position="2332"/>
    </location>
</feature>
<dbReference type="InterPro" id="IPR020845">
    <property type="entry name" value="AMP-binding_CS"/>
</dbReference>
<feature type="region of interest" description="Disordered" evidence="3">
    <location>
        <begin position="5310"/>
        <end position="5330"/>
    </location>
</feature>
<gene>
    <name evidence="5" type="ORF">IZO911_LOCUS26653</name>
</gene>
<dbReference type="InterPro" id="IPR010071">
    <property type="entry name" value="AA_adenyl_dom"/>
</dbReference>
<dbReference type="GO" id="GO:0031177">
    <property type="term" value="F:phosphopantetheine binding"/>
    <property type="evidence" value="ECO:0007669"/>
    <property type="project" value="TreeGrafter"/>
</dbReference>
<protein>
    <recommendedName>
        <fullName evidence="4">Carrier domain-containing protein</fullName>
    </recommendedName>
</protein>
<organism evidence="5 6">
    <name type="scientific">Adineta steineri</name>
    <dbReference type="NCBI Taxonomy" id="433720"/>
    <lineage>
        <taxon>Eukaryota</taxon>
        <taxon>Metazoa</taxon>
        <taxon>Spiralia</taxon>
        <taxon>Gnathifera</taxon>
        <taxon>Rotifera</taxon>
        <taxon>Eurotatoria</taxon>
        <taxon>Bdelloidea</taxon>
        <taxon>Adinetida</taxon>
        <taxon>Adinetidae</taxon>
        <taxon>Adineta</taxon>
    </lineage>
</organism>
<evidence type="ECO:0000313" key="6">
    <source>
        <dbReference type="Proteomes" id="UP000663860"/>
    </source>
</evidence>
<dbReference type="SUPFAM" id="SSF56801">
    <property type="entry name" value="Acetyl-CoA synthetase-like"/>
    <property type="match status" value="5"/>
</dbReference>
<dbReference type="InterPro" id="IPR023213">
    <property type="entry name" value="CAT-like_dom_sf"/>
</dbReference>
<proteinExistence type="predicted"/>
<dbReference type="InterPro" id="IPR001242">
    <property type="entry name" value="Condensation_dom"/>
</dbReference>
<dbReference type="SUPFAM" id="SSF47336">
    <property type="entry name" value="ACP-like"/>
    <property type="match status" value="4"/>
</dbReference>
<dbReference type="PANTHER" id="PTHR45527">
    <property type="entry name" value="NONRIBOSOMAL PEPTIDE SYNTHETASE"/>
    <property type="match status" value="1"/>
</dbReference>
<dbReference type="EMBL" id="CAJNOE010000351">
    <property type="protein sequence ID" value="CAF1166785.1"/>
    <property type="molecule type" value="Genomic_DNA"/>
</dbReference>
<dbReference type="GO" id="GO:0043041">
    <property type="term" value="P:amino acid activation for nonribosomal peptide biosynthetic process"/>
    <property type="evidence" value="ECO:0007669"/>
    <property type="project" value="TreeGrafter"/>
</dbReference>
<feature type="domain" description="Carrier" evidence="4">
    <location>
        <begin position="5333"/>
        <end position="5413"/>
    </location>
</feature>
<evidence type="ECO:0000256" key="3">
    <source>
        <dbReference type="SAM" id="MobiDB-lite"/>
    </source>
</evidence>
<dbReference type="GO" id="GO:0003824">
    <property type="term" value="F:catalytic activity"/>
    <property type="evidence" value="ECO:0007669"/>
    <property type="project" value="InterPro"/>
</dbReference>
<evidence type="ECO:0000259" key="4">
    <source>
        <dbReference type="PROSITE" id="PS50075"/>
    </source>
</evidence>
<dbReference type="Pfam" id="PF00550">
    <property type="entry name" value="PP-binding"/>
    <property type="match status" value="3"/>
</dbReference>
<dbReference type="NCBIfam" id="TIGR01733">
    <property type="entry name" value="AA-adenyl-dom"/>
    <property type="match status" value="1"/>
</dbReference>
<dbReference type="Gene3D" id="3.40.50.12780">
    <property type="entry name" value="N-terminal domain of ligase-like"/>
    <property type="match status" value="3"/>
</dbReference>
<accession>A0A814TVD7</accession>
<dbReference type="InterPro" id="IPR000873">
    <property type="entry name" value="AMP-dep_synth/lig_dom"/>
</dbReference>
<reference evidence="5" key="1">
    <citation type="submission" date="2021-02" db="EMBL/GenBank/DDBJ databases">
        <authorList>
            <person name="Nowell W R."/>
        </authorList>
    </citation>
    <scope>NUCLEOTIDE SEQUENCE</scope>
</reference>
<evidence type="ECO:0000256" key="1">
    <source>
        <dbReference type="ARBA" id="ARBA00022450"/>
    </source>
</evidence>
<feature type="compositionally biased region" description="Low complexity" evidence="3">
    <location>
        <begin position="5315"/>
        <end position="5328"/>
    </location>
</feature>
<dbReference type="Gene3D" id="3.30.559.30">
    <property type="entry name" value="Nonribosomal peptide synthetase, condensation domain"/>
    <property type="match status" value="8"/>
</dbReference>
<dbReference type="Gene3D" id="3.30.559.10">
    <property type="entry name" value="Chloramphenicol acetyltransferase-like domain"/>
    <property type="match status" value="8"/>
</dbReference>
<keyword evidence="2" id="KW-0597">Phosphoprotein</keyword>
<dbReference type="PROSITE" id="PS50075">
    <property type="entry name" value="CARRIER"/>
    <property type="match status" value="4"/>
</dbReference>